<dbReference type="InterPro" id="IPR014752">
    <property type="entry name" value="Arrestin-like_C"/>
</dbReference>
<sequence length="466" mass="50592">MKKFISLAKPSHVAAAISESYKSSFPPASLEIHLNPDPINPDIDPHACSPGSTISGTVFLKVYRDFNAQSIKILFVGAESINFLLLGWNGDDDNGRIFTSRSPVWTAPPPSPPSSPTTDTNASNTSNNTRPNLEVGEMMFPFAFEMPMVNYPPLAELQRITSTMTIVACLEQQGGRITYSPPCVLNFQPIIETPVNNNSSGPKVIESKEIGKGDIINFSVEKLFYNINESPVISAKVWMDSCSTYNKQQTENNAPEVRVYLNRCLTVRHGKKESKEYTAVSEVTAFLAPKNADGSGTRRSSNSSNVNKGRRSRDSTNSTTVPTTATATATSTSTTAATALVVSPSAATGPLELDVNIQITPDMIPSLTYSKRCSIHYELCVSVRDTTSFFSFGKKDVFSVGLFFGTLSCGTRSPVDLLAFTDEVVTPDNPVTKPRRVDRRPISAPPPAYDDFSPPVYTEEALSTPG</sequence>
<dbReference type="OrthoDB" id="10382128at2759"/>
<name>A0A162U8H9_PHYB8</name>
<dbReference type="GO" id="GO:0015031">
    <property type="term" value="P:protein transport"/>
    <property type="evidence" value="ECO:0007669"/>
    <property type="project" value="TreeGrafter"/>
</dbReference>
<evidence type="ECO:0000256" key="1">
    <source>
        <dbReference type="SAM" id="MobiDB-lite"/>
    </source>
</evidence>
<evidence type="ECO:0008006" key="4">
    <source>
        <dbReference type="Google" id="ProtNLM"/>
    </source>
</evidence>
<dbReference type="VEuPathDB" id="FungiDB:PHYBLDRAFT_145626"/>
<dbReference type="InParanoid" id="A0A162U8H9"/>
<keyword evidence="3" id="KW-1185">Reference proteome</keyword>
<evidence type="ECO:0000313" key="3">
    <source>
        <dbReference type="Proteomes" id="UP000077315"/>
    </source>
</evidence>
<feature type="compositionally biased region" description="Low complexity" evidence="1">
    <location>
        <begin position="116"/>
        <end position="132"/>
    </location>
</feature>
<dbReference type="InterPro" id="IPR050357">
    <property type="entry name" value="Arrestin_domain-protein"/>
</dbReference>
<feature type="region of interest" description="Disordered" evidence="1">
    <location>
        <begin position="290"/>
        <end position="333"/>
    </location>
</feature>
<evidence type="ECO:0000313" key="2">
    <source>
        <dbReference type="EMBL" id="OAD73223.1"/>
    </source>
</evidence>
<dbReference type="PANTHER" id="PTHR11188:SF17">
    <property type="entry name" value="FI21816P1"/>
    <property type="match status" value="1"/>
</dbReference>
<dbReference type="GO" id="GO:0005737">
    <property type="term" value="C:cytoplasm"/>
    <property type="evidence" value="ECO:0007669"/>
    <property type="project" value="TreeGrafter"/>
</dbReference>
<feature type="compositionally biased region" description="Low complexity" evidence="1">
    <location>
        <begin position="315"/>
        <end position="333"/>
    </location>
</feature>
<feature type="compositionally biased region" description="Low complexity" evidence="1">
    <location>
        <begin position="294"/>
        <end position="307"/>
    </location>
</feature>
<accession>A0A162U8H9</accession>
<organism evidence="2 3">
    <name type="scientific">Phycomyces blakesleeanus (strain ATCC 8743b / DSM 1359 / FGSC 10004 / NBRC 33097 / NRRL 1555)</name>
    <dbReference type="NCBI Taxonomy" id="763407"/>
    <lineage>
        <taxon>Eukaryota</taxon>
        <taxon>Fungi</taxon>
        <taxon>Fungi incertae sedis</taxon>
        <taxon>Mucoromycota</taxon>
        <taxon>Mucoromycotina</taxon>
        <taxon>Mucoromycetes</taxon>
        <taxon>Mucorales</taxon>
        <taxon>Phycomycetaceae</taxon>
        <taxon>Phycomyces</taxon>
    </lineage>
</organism>
<dbReference type="Proteomes" id="UP000077315">
    <property type="component" value="Unassembled WGS sequence"/>
</dbReference>
<dbReference type="RefSeq" id="XP_018291263.1">
    <property type="nucleotide sequence ID" value="XM_018431496.1"/>
</dbReference>
<dbReference type="PANTHER" id="PTHR11188">
    <property type="entry name" value="ARRESTIN DOMAIN CONTAINING PROTEIN"/>
    <property type="match status" value="1"/>
</dbReference>
<dbReference type="STRING" id="763407.A0A162U8H9"/>
<dbReference type="Gene3D" id="2.60.40.640">
    <property type="match status" value="1"/>
</dbReference>
<dbReference type="GeneID" id="28992402"/>
<feature type="compositionally biased region" description="Pro residues" evidence="1">
    <location>
        <begin position="106"/>
        <end position="115"/>
    </location>
</feature>
<feature type="region of interest" description="Disordered" evidence="1">
    <location>
        <begin position="428"/>
        <end position="466"/>
    </location>
</feature>
<proteinExistence type="predicted"/>
<reference evidence="3" key="1">
    <citation type="submission" date="2015-06" db="EMBL/GenBank/DDBJ databases">
        <title>Expansion of signal transduction pathways in fungi by whole-genome duplication.</title>
        <authorList>
            <consortium name="DOE Joint Genome Institute"/>
            <person name="Corrochano L.M."/>
            <person name="Kuo A."/>
            <person name="Marcet-Houben M."/>
            <person name="Polaino S."/>
            <person name="Salamov A."/>
            <person name="Villalobos J.M."/>
            <person name="Alvarez M.I."/>
            <person name="Avalos J."/>
            <person name="Benito E.P."/>
            <person name="Benoit I."/>
            <person name="Burger G."/>
            <person name="Camino L.P."/>
            <person name="Canovas D."/>
            <person name="Cerda-Olmedo E."/>
            <person name="Cheng J.-F."/>
            <person name="Dominguez A."/>
            <person name="Elias M."/>
            <person name="Eslava A.P."/>
            <person name="Glaser F."/>
            <person name="Grimwood J."/>
            <person name="Gutierrez G."/>
            <person name="Heitman J."/>
            <person name="Henrissat B."/>
            <person name="Iturriaga E.A."/>
            <person name="Lang B.F."/>
            <person name="Lavin J.L."/>
            <person name="Lee S."/>
            <person name="Li W."/>
            <person name="Lindquist E."/>
            <person name="Lopez-Garcia S."/>
            <person name="Luque E.M."/>
            <person name="Marcos A.T."/>
            <person name="Martin J."/>
            <person name="McCluskey K."/>
            <person name="Medina H.R."/>
            <person name="Miralles-Duran A."/>
            <person name="Miyazaki A."/>
            <person name="Munoz-Torres E."/>
            <person name="Oguiza J.A."/>
            <person name="Ohm R."/>
            <person name="Olmedo M."/>
            <person name="Orejas M."/>
            <person name="Ortiz-Castellanos L."/>
            <person name="Pisabarro A.G."/>
            <person name="Rodriguez-Romero J."/>
            <person name="Ruiz-Herrera J."/>
            <person name="Ruiz-Vazquez R."/>
            <person name="Sanz C."/>
            <person name="Schackwitz W."/>
            <person name="Schmutz J."/>
            <person name="Shahriari M."/>
            <person name="Shelest E."/>
            <person name="Silva-Franco F."/>
            <person name="Soanes D."/>
            <person name="Syed K."/>
            <person name="Tagua V.G."/>
            <person name="Talbot N.J."/>
            <person name="Thon M."/>
            <person name="De vries R.P."/>
            <person name="Wiebenga A."/>
            <person name="Yadav J.S."/>
            <person name="Braun E.L."/>
            <person name="Baker S."/>
            <person name="Garre V."/>
            <person name="Horwitz B."/>
            <person name="Torres-Martinez S."/>
            <person name="Idnurm A."/>
            <person name="Herrera-Estrella A."/>
            <person name="Gabaldon T."/>
            <person name="Grigoriev I.V."/>
        </authorList>
    </citation>
    <scope>NUCLEOTIDE SEQUENCE [LARGE SCALE GENOMIC DNA]</scope>
    <source>
        <strain evidence="3">NRRL 1555(-)</strain>
    </source>
</reference>
<dbReference type="AlphaFoldDB" id="A0A162U8H9"/>
<dbReference type="EMBL" id="KV440981">
    <property type="protein sequence ID" value="OAD73223.1"/>
    <property type="molecule type" value="Genomic_DNA"/>
</dbReference>
<feature type="region of interest" description="Disordered" evidence="1">
    <location>
        <begin position="99"/>
        <end position="132"/>
    </location>
</feature>
<gene>
    <name evidence="2" type="ORF">PHYBLDRAFT_145626</name>
</gene>
<protein>
    <recommendedName>
        <fullName evidence="4">Arrestin-like N-terminal domain-containing protein</fullName>
    </recommendedName>
</protein>